<feature type="region of interest" description="Disordered" evidence="1">
    <location>
        <begin position="96"/>
        <end position="115"/>
    </location>
</feature>
<gene>
    <name evidence="2" type="ORF">Acr_12g0004770</name>
</gene>
<dbReference type="Proteomes" id="UP000585474">
    <property type="component" value="Unassembled WGS sequence"/>
</dbReference>
<organism evidence="2 3">
    <name type="scientific">Actinidia rufa</name>
    <dbReference type="NCBI Taxonomy" id="165716"/>
    <lineage>
        <taxon>Eukaryota</taxon>
        <taxon>Viridiplantae</taxon>
        <taxon>Streptophyta</taxon>
        <taxon>Embryophyta</taxon>
        <taxon>Tracheophyta</taxon>
        <taxon>Spermatophyta</taxon>
        <taxon>Magnoliopsida</taxon>
        <taxon>eudicotyledons</taxon>
        <taxon>Gunneridae</taxon>
        <taxon>Pentapetalae</taxon>
        <taxon>asterids</taxon>
        <taxon>Ericales</taxon>
        <taxon>Actinidiaceae</taxon>
        <taxon>Actinidia</taxon>
    </lineage>
</organism>
<name>A0A7J0FHL6_9ERIC</name>
<evidence type="ECO:0000256" key="1">
    <source>
        <dbReference type="SAM" id="MobiDB-lite"/>
    </source>
</evidence>
<keyword evidence="3" id="KW-1185">Reference proteome</keyword>
<proteinExistence type="predicted"/>
<dbReference type="AlphaFoldDB" id="A0A7J0FHL6"/>
<comment type="caution">
    <text evidence="2">The sequence shown here is derived from an EMBL/GenBank/DDBJ whole genome shotgun (WGS) entry which is preliminary data.</text>
</comment>
<protein>
    <submittedName>
        <fullName evidence="2">Uncharacterized protein</fullName>
    </submittedName>
</protein>
<evidence type="ECO:0000313" key="3">
    <source>
        <dbReference type="Proteomes" id="UP000585474"/>
    </source>
</evidence>
<accession>A0A7J0FHL6</accession>
<dbReference type="EMBL" id="BJWL01000012">
    <property type="protein sequence ID" value="GFY97936.1"/>
    <property type="molecule type" value="Genomic_DNA"/>
</dbReference>
<evidence type="ECO:0000313" key="2">
    <source>
        <dbReference type="EMBL" id="GFY97936.1"/>
    </source>
</evidence>
<reference evidence="2 3" key="1">
    <citation type="submission" date="2019-07" db="EMBL/GenBank/DDBJ databases">
        <title>De Novo Assembly of kiwifruit Actinidia rufa.</title>
        <authorList>
            <person name="Sugita-Konishi S."/>
            <person name="Sato K."/>
            <person name="Mori E."/>
            <person name="Abe Y."/>
            <person name="Kisaki G."/>
            <person name="Hamano K."/>
            <person name="Suezawa K."/>
            <person name="Otani M."/>
            <person name="Fukuda T."/>
            <person name="Manabe T."/>
            <person name="Gomi K."/>
            <person name="Tabuchi M."/>
            <person name="Akimitsu K."/>
            <person name="Kataoka I."/>
        </authorList>
    </citation>
    <scope>NUCLEOTIDE SEQUENCE [LARGE SCALE GENOMIC DNA]</scope>
    <source>
        <strain evidence="3">cv. Fuchu</strain>
    </source>
</reference>
<dbReference type="OrthoDB" id="993660at2759"/>
<sequence>MDQVGGDVPCEDISDQSFADEEACKLKASKGGYSGGTYERVPKKEVEVRKEVKKESSKEATTTVIAVDKSDVLLAASVDRKLDWIQDVLTSIRGTSTDDEQHGEQSCWQRNSPVPHGKREWRNFESFQGKKGEMLQGRKTRRLYRLKGSVQIGGAAIRHRSSGISEKNGQREATVAQRHAKSNSWLMSNPTTYKLLEELQWWFAFKIAKYWPGRALEAPLSDWNWVKAWT</sequence>